<evidence type="ECO:0000313" key="7">
    <source>
        <dbReference type="Proteomes" id="UP000464624"/>
    </source>
</evidence>
<dbReference type="SUPFAM" id="SSF55781">
    <property type="entry name" value="GAF domain-like"/>
    <property type="match status" value="1"/>
</dbReference>
<dbReference type="SUPFAM" id="SSF52172">
    <property type="entry name" value="CheY-like"/>
    <property type="match status" value="1"/>
</dbReference>
<sequence length="252" mass="26753">MANEPDVGSGASSSAAAPDPATVFAALAEIIYQGSDPSDVYAAICVAATLIVPGCDHASLLLRRDGGYVTVGASDRIAQQIDDLELSVGDGPCLDAIEEETPQIEPDLTTPSQWPQLAARLVAETPVRGAMGFRILVDRRKTGALNLFSDTPNRFNTESAGRAIVLAAFASVAINAIAQGEDAATLRRGLLSNREIGKAIGMLMLLHKFSEREAFDLLRRYSQDLNIKLADVARAVIENRGQLPSRKLNPGA</sequence>
<name>A0AAD1H347_MYCXE</name>
<proteinExistence type="predicted"/>
<dbReference type="InterPro" id="IPR029016">
    <property type="entry name" value="GAF-like_dom_sf"/>
</dbReference>
<organism evidence="6 7">
    <name type="scientific">Mycobacterium xenopi</name>
    <dbReference type="NCBI Taxonomy" id="1789"/>
    <lineage>
        <taxon>Bacteria</taxon>
        <taxon>Bacillati</taxon>
        <taxon>Actinomycetota</taxon>
        <taxon>Actinomycetes</taxon>
        <taxon>Mycobacteriales</taxon>
        <taxon>Mycobacteriaceae</taxon>
        <taxon>Mycobacterium</taxon>
    </lineage>
</organism>
<evidence type="ECO:0000259" key="5">
    <source>
        <dbReference type="PROSITE" id="PS50921"/>
    </source>
</evidence>
<keyword evidence="4" id="KW-0804">Transcription</keyword>
<gene>
    <name evidence="6" type="ORF">MYXE_33210</name>
</gene>
<dbReference type="PROSITE" id="PS50921">
    <property type="entry name" value="ANTAR"/>
    <property type="match status" value="1"/>
</dbReference>
<dbReference type="AlphaFoldDB" id="A0AAD1H347"/>
<dbReference type="InterPro" id="IPR011006">
    <property type="entry name" value="CheY-like_superfamily"/>
</dbReference>
<feature type="domain" description="ANTAR" evidence="5">
    <location>
        <begin position="176"/>
        <end position="237"/>
    </location>
</feature>
<dbReference type="InterPro" id="IPR005561">
    <property type="entry name" value="ANTAR"/>
</dbReference>
<dbReference type="Gene3D" id="3.30.450.40">
    <property type="match status" value="1"/>
</dbReference>
<dbReference type="RefSeq" id="WP_039891309.1">
    <property type="nucleotide sequence ID" value="NZ_AP022314.1"/>
</dbReference>
<dbReference type="PIRSF" id="PIRSF036625">
    <property type="entry name" value="GAF_ANTAR"/>
    <property type="match status" value="1"/>
</dbReference>
<dbReference type="InterPro" id="IPR003018">
    <property type="entry name" value="GAF"/>
</dbReference>
<keyword evidence="3" id="KW-0805">Transcription regulation</keyword>
<dbReference type="SMART" id="SM01012">
    <property type="entry name" value="ANTAR"/>
    <property type="match status" value="1"/>
</dbReference>
<evidence type="ECO:0000256" key="2">
    <source>
        <dbReference type="ARBA" id="ARBA00022777"/>
    </source>
</evidence>
<dbReference type="KEGG" id="mxe:MYXE_33210"/>
<dbReference type="Proteomes" id="UP000464624">
    <property type="component" value="Chromosome"/>
</dbReference>
<dbReference type="Pfam" id="PF03861">
    <property type="entry name" value="ANTAR"/>
    <property type="match status" value="1"/>
</dbReference>
<dbReference type="Pfam" id="PF13185">
    <property type="entry name" value="GAF_2"/>
    <property type="match status" value="1"/>
</dbReference>
<accession>A0AAD1H347</accession>
<dbReference type="EMBL" id="AP022314">
    <property type="protein sequence ID" value="BBU23531.1"/>
    <property type="molecule type" value="Genomic_DNA"/>
</dbReference>
<dbReference type="GO" id="GO:0003723">
    <property type="term" value="F:RNA binding"/>
    <property type="evidence" value="ECO:0007669"/>
    <property type="project" value="InterPro"/>
</dbReference>
<evidence type="ECO:0000256" key="4">
    <source>
        <dbReference type="ARBA" id="ARBA00023163"/>
    </source>
</evidence>
<evidence type="ECO:0000256" key="1">
    <source>
        <dbReference type="ARBA" id="ARBA00022679"/>
    </source>
</evidence>
<dbReference type="GO" id="GO:0016301">
    <property type="term" value="F:kinase activity"/>
    <property type="evidence" value="ECO:0007669"/>
    <property type="project" value="UniProtKB-KW"/>
</dbReference>
<keyword evidence="2" id="KW-0418">Kinase</keyword>
<evidence type="ECO:0000313" key="6">
    <source>
        <dbReference type="EMBL" id="BBU23531.1"/>
    </source>
</evidence>
<dbReference type="InterPro" id="IPR036388">
    <property type="entry name" value="WH-like_DNA-bd_sf"/>
</dbReference>
<dbReference type="Gene3D" id="1.10.10.10">
    <property type="entry name" value="Winged helix-like DNA-binding domain superfamily/Winged helix DNA-binding domain"/>
    <property type="match status" value="1"/>
</dbReference>
<reference evidence="6 7" key="1">
    <citation type="submission" date="2019-12" db="EMBL/GenBank/DDBJ databases">
        <title>Complete genome sequence of Mycolicibacterium xenopi str. JCM15661T.</title>
        <authorList>
            <person name="Yoshida M."/>
            <person name="Fukano H."/>
            <person name="Asakura T."/>
            <person name="Hoshino Y."/>
        </authorList>
    </citation>
    <scope>NUCLEOTIDE SEQUENCE [LARGE SCALE GENOMIC DNA]</scope>
    <source>
        <strain evidence="6 7">JCM 15661T</strain>
    </source>
</reference>
<evidence type="ECO:0000256" key="3">
    <source>
        <dbReference type="ARBA" id="ARBA00023015"/>
    </source>
</evidence>
<dbReference type="InterPro" id="IPR012074">
    <property type="entry name" value="GAF_ANTAR"/>
</dbReference>
<protein>
    <recommendedName>
        <fullName evidence="5">ANTAR domain-containing protein</fullName>
    </recommendedName>
</protein>
<keyword evidence="1" id="KW-0808">Transferase</keyword>